<reference evidence="1 2" key="1">
    <citation type="submission" date="2010-10" db="EMBL/GenBank/DDBJ databases">
        <authorList>
            <consortium name="The Broad Institute Genome Sequencing Platform"/>
            <person name="Ward D."/>
            <person name="Earl A."/>
            <person name="Feldgarden M."/>
            <person name="Young S.K."/>
            <person name="Gargeya S."/>
            <person name="Zeng Q."/>
            <person name="Alvarado L."/>
            <person name="Berlin A."/>
            <person name="Bochicchio J."/>
            <person name="Chapman S.B."/>
            <person name="Chen Z."/>
            <person name="Freedman E."/>
            <person name="Gellesch M."/>
            <person name="Goldberg J."/>
            <person name="Griggs A."/>
            <person name="Gujja S."/>
            <person name="Heilman E."/>
            <person name="Heiman D."/>
            <person name="Howarth C."/>
            <person name="Mehta T."/>
            <person name="Neiman D."/>
            <person name="Pearson M."/>
            <person name="Roberts A."/>
            <person name="Saif S."/>
            <person name="Shea T."/>
            <person name="Shenoy N."/>
            <person name="Sisk P."/>
            <person name="Stolte C."/>
            <person name="Sykes S."/>
            <person name="White J."/>
            <person name="Yandava C."/>
            <person name="Allen-Vercoe E."/>
            <person name="Sibley C."/>
            <person name="Ambrose C.E."/>
            <person name="Strauss J."/>
            <person name="Daigneault M."/>
            <person name="Haas B."/>
            <person name="Nusbaum C."/>
            <person name="Birren B."/>
        </authorList>
    </citation>
    <scope>NUCLEOTIDE SEQUENCE [LARGE SCALE GENOMIC DNA]</scope>
    <source>
        <strain evidence="1 2">3_1_6</strain>
    </source>
</reference>
<evidence type="ECO:0000313" key="1">
    <source>
        <dbReference type="EMBL" id="EPC05731.1"/>
    </source>
</evidence>
<protein>
    <submittedName>
        <fullName evidence="1">Uncharacterized protein</fullName>
    </submittedName>
</protein>
<proteinExistence type="predicted"/>
<accession>S2KWQ1</accession>
<name>S2KWQ1_BILW3</name>
<dbReference type="Proteomes" id="UP000006034">
    <property type="component" value="Unassembled WGS sequence"/>
</dbReference>
<reference evidence="1 2" key="2">
    <citation type="submission" date="2013-04" db="EMBL/GenBank/DDBJ databases">
        <title>The Genome Sequence of Bilophila wadsworthia 3_1_6.</title>
        <authorList>
            <consortium name="The Broad Institute Genomics Platform"/>
            <person name="Earl A."/>
            <person name="Ward D."/>
            <person name="Feldgarden M."/>
            <person name="Gevers D."/>
            <person name="Sibley C."/>
            <person name="Strauss J."/>
            <person name="Allen-Vercoe E."/>
            <person name="Walker B."/>
            <person name="Young S."/>
            <person name="Zeng Q."/>
            <person name="Gargeya S."/>
            <person name="Fitzgerald M."/>
            <person name="Haas B."/>
            <person name="Abouelleil A."/>
            <person name="Allen A.W."/>
            <person name="Alvarado L."/>
            <person name="Arachchi H.M."/>
            <person name="Berlin A.M."/>
            <person name="Chapman S.B."/>
            <person name="Gainer-Dewar J."/>
            <person name="Goldberg J."/>
            <person name="Griggs A."/>
            <person name="Gujja S."/>
            <person name="Hansen M."/>
            <person name="Howarth C."/>
            <person name="Imamovic A."/>
            <person name="Ireland A."/>
            <person name="Larimer J."/>
            <person name="McCowan C."/>
            <person name="Murphy C."/>
            <person name="Pearson M."/>
            <person name="Poon T.W."/>
            <person name="Priest M."/>
            <person name="Roberts A."/>
            <person name="Saif S."/>
            <person name="Shea T."/>
            <person name="Sisk P."/>
            <person name="Sykes S."/>
            <person name="Wortman J."/>
            <person name="Nusbaum C."/>
            <person name="Birren B."/>
        </authorList>
    </citation>
    <scope>NUCLEOTIDE SEQUENCE [LARGE SCALE GENOMIC DNA]</scope>
    <source>
        <strain evidence="1 2">3_1_6</strain>
    </source>
</reference>
<keyword evidence="2" id="KW-1185">Reference proteome</keyword>
<organism evidence="1 2">
    <name type="scientific">Bilophila wadsworthia (strain 3_1_6)</name>
    <dbReference type="NCBI Taxonomy" id="563192"/>
    <lineage>
        <taxon>Bacteria</taxon>
        <taxon>Pseudomonadati</taxon>
        <taxon>Thermodesulfobacteriota</taxon>
        <taxon>Desulfovibrionia</taxon>
        <taxon>Desulfovibrionales</taxon>
        <taxon>Desulfovibrionaceae</taxon>
        <taxon>Bilophila</taxon>
    </lineage>
</organism>
<evidence type="ECO:0000313" key="2">
    <source>
        <dbReference type="Proteomes" id="UP000006034"/>
    </source>
</evidence>
<dbReference type="EMBL" id="ADCP02000002">
    <property type="protein sequence ID" value="EPC05731.1"/>
    <property type="molecule type" value="Genomic_DNA"/>
</dbReference>
<sequence>MAAPDFFENFLLHDGLKALRPQENPLIVPLSRQRRYRQADTPQAASIRLWGRGGLASSPPVGAAFAPASVSPHYAGKSRATPGNSAFHAKKISSVFQGERRAPGVSTSRARMCSSVVCPSQCAI</sequence>
<dbReference type="HOGENOM" id="CLU_1999482_0_0_7"/>
<gene>
    <name evidence="1" type="ORF">HMPREF0179_05253</name>
</gene>
<comment type="caution">
    <text evidence="1">The sequence shown here is derived from an EMBL/GenBank/DDBJ whole genome shotgun (WGS) entry which is preliminary data.</text>
</comment>
<dbReference type="AlphaFoldDB" id="S2KWQ1"/>